<feature type="transmembrane region" description="Helical" evidence="1">
    <location>
        <begin position="202"/>
        <end position="220"/>
    </location>
</feature>
<name>W5STY5_9SPIR</name>
<proteinExistence type="predicted"/>
<evidence type="ECO:0000313" key="3">
    <source>
        <dbReference type="Proteomes" id="UP000019330"/>
    </source>
</evidence>
<organism evidence="2 3">
    <name type="scientific">Borrelia coriaceae ATCC 43381</name>
    <dbReference type="NCBI Taxonomy" id="1408429"/>
    <lineage>
        <taxon>Bacteria</taxon>
        <taxon>Pseudomonadati</taxon>
        <taxon>Spirochaetota</taxon>
        <taxon>Spirochaetia</taxon>
        <taxon>Spirochaetales</taxon>
        <taxon>Borreliaceae</taxon>
        <taxon>Borrelia</taxon>
    </lineage>
</organism>
<dbReference type="Proteomes" id="UP000019330">
    <property type="component" value="Chromosome"/>
</dbReference>
<accession>W5STY5</accession>
<protein>
    <submittedName>
        <fullName evidence="2">Membrane spanning protein</fullName>
    </submittedName>
</protein>
<dbReference type="AlphaFoldDB" id="W5STY5"/>
<feature type="transmembrane region" description="Helical" evidence="1">
    <location>
        <begin position="163"/>
        <end position="182"/>
    </location>
</feature>
<dbReference type="PATRIC" id="fig|1313292.3.peg.198"/>
<gene>
    <name evidence="2" type="ORF">BCO_0095601</name>
</gene>
<keyword evidence="1" id="KW-0472">Membrane</keyword>
<evidence type="ECO:0000256" key="1">
    <source>
        <dbReference type="SAM" id="Phobius"/>
    </source>
</evidence>
<dbReference type="HOGENOM" id="CLU_051984_0_0_12"/>
<dbReference type="STRING" id="1313292.BCO_0095601"/>
<dbReference type="EMBL" id="CP005745">
    <property type="protein sequence ID" value="AHH10355.1"/>
    <property type="molecule type" value="Genomic_DNA"/>
</dbReference>
<keyword evidence="3" id="KW-1185">Reference proteome</keyword>
<sequence length="432" mass="51022">MFITKFRKTSIIFRKTKENYHKIIKLFLILFLSTYTSTLLTSKILKVYENFIDYNMINPIYLVNFFLILFNFNLISYFTYNLKIHLPPKDLKYLAILISVAELIMILYIKIEFILTILLKNILILIIPNKTKSLKKIMIMLIWIINLILITSIQTTLMIAKPIALSYFISISLFSIILTNIVEHLKHKTDKLKQEFIKSEKIEFIILFLIIAITIISYDIEKISTIKINQIIKFPEKINKIQIEYLQDNRNTIQISTKDFNLNLDKNKKYAQKEIKIKEDLIKLTFDKTNVAERTIYEIKIKTNKTTKQINLCLKNASELIIYQSNTPYKIASNNIIFTVNNIKSNTINITFTVKCQIAIKYDVFAYLDINENQVKIYDQETKKEVKNINIDYSYTIKSSGILPKSEQYNQDPFFKLQNDKEIENLKNWKPN</sequence>
<evidence type="ECO:0000313" key="2">
    <source>
        <dbReference type="EMBL" id="AHH10355.1"/>
    </source>
</evidence>
<feature type="transmembrane region" description="Helical" evidence="1">
    <location>
        <begin position="23"/>
        <end position="40"/>
    </location>
</feature>
<reference evidence="2" key="1">
    <citation type="submission" date="2013-04" db="EMBL/GenBank/DDBJ databases">
        <title>Comparative Genomics of Relapsing Fever Spirochetes.</title>
        <authorList>
            <person name="Schwan T.G."/>
            <person name="Raffel S.J."/>
            <person name="Porcella S.F."/>
            <person name="Martens C.A."/>
            <person name="Bruno D.P."/>
            <person name="Ricklefs S.M."/>
            <person name="Barbian K.B."/>
        </authorList>
    </citation>
    <scope>NUCLEOTIDE SEQUENCE [LARGE SCALE GENOMIC DNA]</scope>
    <source>
        <strain evidence="2">Co53</strain>
    </source>
</reference>
<keyword evidence="1" id="KW-1133">Transmembrane helix</keyword>
<feature type="transmembrane region" description="Helical" evidence="1">
    <location>
        <begin position="91"/>
        <end position="107"/>
    </location>
</feature>
<feature type="transmembrane region" description="Helical" evidence="1">
    <location>
        <begin position="60"/>
        <end position="79"/>
    </location>
</feature>
<feature type="transmembrane region" description="Helical" evidence="1">
    <location>
        <begin position="137"/>
        <end position="157"/>
    </location>
</feature>
<keyword evidence="1" id="KW-0812">Transmembrane</keyword>